<dbReference type="AlphaFoldDB" id="A0A6J6VJZ4"/>
<evidence type="ECO:0000313" key="1">
    <source>
        <dbReference type="EMBL" id="CAB4771836.1"/>
    </source>
</evidence>
<reference evidence="1" key="1">
    <citation type="submission" date="2020-05" db="EMBL/GenBank/DDBJ databases">
        <authorList>
            <person name="Chiriac C."/>
            <person name="Salcher M."/>
            <person name="Ghai R."/>
            <person name="Kavagutti S V."/>
        </authorList>
    </citation>
    <scope>NUCLEOTIDE SEQUENCE</scope>
</reference>
<accession>A0A6J6VJZ4</accession>
<dbReference type="EMBL" id="CAEZZU010000027">
    <property type="protein sequence ID" value="CAB4771836.1"/>
    <property type="molecule type" value="Genomic_DNA"/>
</dbReference>
<gene>
    <name evidence="1" type="ORF">UFOPK2925_00314</name>
</gene>
<proteinExistence type="predicted"/>
<protein>
    <submittedName>
        <fullName evidence="1">Unannotated protein</fullName>
    </submittedName>
</protein>
<organism evidence="1">
    <name type="scientific">freshwater metagenome</name>
    <dbReference type="NCBI Taxonomy" id="449393"/>
    <lineage>
        <taxon>unclassified sequences</taxon>
        <taxon>metagenomes</taxon>
        <taxon>ecological metagenomes</taxon>
    </lineage>
</organism>
<sequence length="53" mass="6241">MVGQLKSQLLGEVRHWRDVAKYLGYTFVDEPRKGFLLHCHEIGQGKYFFVLTE</sequence>
<name>A0A6J6VJZ4_9ZZZZ</name>